<dbReference type="GO" id="GO:0004034">
    <property type="term" value="F:aldose 1-epimerase activity"/>
    <property type="evidence" value="ECO:0007669"/>
    <property type="project" value="UniProtKB-EC"/>
</dbReference>
<evidence type="ECO:0000256" key="2">
    <source>
        <dbReference type="ARBA" id="ARBA00004947"/>
    </source>
</evidence>
<dbReference type="EMBL" id="JPKZ01000443">
    <property type="protein sequence ID" value="KHN87247.1"/>
    <property type="molecule type" value="Genomic_DNA"/>
</dbReference>
<feature type="binding site" evidence="11">
    <location>
        <begin position="77"/>
        <end position="78"/>
    </location>
    <ligand>
        <name>beta-D-galactose</name>
        <dbReference type="ChEBI" id="CHEBI:27667"/>
    </ligand>
</feature>
<feature type="binding site" evidence="11">
    <location>
        <begin position="179"/>
        <end position="181"/>
    </location>
    <ligand>
        <name>beta-D-galactose</name>
        <dbReference type="ChEBI" id="CHEBI:27667"/>
    </ligand>
</feature>
<keyword evidence="7" id="KW-0119">Carbohydrate metabolism</keyword>
<evidence type="ECO:0000256" key="6">
    <source>
        <dbReference type="ARBA" id="ARBA00023235"/>
    </source>
</evidence>
<keyword evidence="6" id="KW-0413">Isomerase</keyword>
<dbReference type="InterPro" id="IPR014718">
    <property type="entry name" value="GH-type_carb-bd"/>
</dbReference>
<comment type="pathway">
    <text evidence="3">Carbohydrate metabolism; hexose metabolism.</text>
</comment>
<dbReference type="AlphaFoldDB" id="A0A0B2W0Z1"/>
<evidence type="ECO:0000313" key="12">
    <source>
        <dbReference type="EMBL" id="KHN87247.1"/>
    </source>
</evidence>
<comment type="caution">
    <text evidence="12">The sequence shown here is derived from an EMBL/GenBank/DDBJ whole genome shotgun (WGS) entry which is preliminary data.</text>
</comment>
<comment type="pathway">
    <text evidence="2">Carbohydrate metabolism; galactose metabolism.</text>
</comment>
<dbReference type="SUPFAM" id="SSF74650">
    <property type="entry name" value="Galactose mutarotase-like"/>
    <property type="match status" value="2"/>
</dbReference>
<dbReference type="InterPro" id="IPR047215">
    <property type="entry name" value="Galactose_mutarotase-like"/>
</dbReference>
<dbReference type="UniPathway" id="UPA00214"/>
<evidence type="ECO:0000256" key="11">
    <source>
        <dbReference type="PIRSR" id="PIRSR005096-3"/>
    </source>
</evidence>
<dbReference type="PANTHER" id="PTHR10091:SF0">
    <property type="entry name" value="GALACTOSE MUTAROTASE"/>
    <property type="match status" value="1"/>
</dbReference>
<dbReference type="GO" id="GO:0030246">
    <property type="term" value="F:carbohydrate binding"/>
    <property type="evidence" value="ECO:0007669"/>
    <property type="project" value="InterPro"/>
</dbReference>
<evidence type="ECO:0000256" key="1">
    <source>
        <dbReference type="ARBA" id="ARBA00001712"/>
    </source>
</evidence>
<evidence type="ECO:0000313" key="13">
    <source>
        <dbReference type="Proteomes" id="UP000031036"/>
    </source>
</evidence>
<reference evidence="12 13" key="1">
    <citation type="submission" date="2014-11" db="EMBL/GenBank/DDBJ databases">
        <title>Genetic blueprint of the zoonotic pathogen Toxocara canis.</title>
        <authorList>
            <person name="Zhu X.-Q."/>
            <person name="Korhonen P.K."/>
            <person name="Cai H."/>
            <person name="Young N.D."/>
            <person name="Nejsum P."/>
            <person name="von Samson-Himmelstjerna G."/>
            <person name="Boag P.R."/>
            <person name="Tan P."/>
            <person name="Li Q."/>
            <person name="Min J."/>
            <person name="Yang Y."/>
            <person name="Wang X."/>
            <person name="Fang X."/>
            <person name="Hall R.S."/>
            <person name="Hofmann A."/>
            <person name="Sternberg P.W."/>
            <person name="Jex A.R."/>
            <person name="Gasser R.B."/>
        </authorList>
    </citation>
    <scope>NUCLEOTIDE SEQUENCE [LARGE SCALE GENOMIC DNA]</scope>
    <source>
        <strain evidence="12">PN_DK_2014</strain>
    </source>
</reference>
<evidence type="ECO:0000256" key="9">
    <source>
        <dbReference type="ARBA" id="ARBA00045743"/>
    </source>
</evidence>
<comment type="catalytic activity">
    <reaction evidence="1">
        <text>alpha-D-galactose = beta-D-galactose</text>
        <dbReference type="Rhea" id="RHEA:28675"/>
        <dbReference type="ChEBI" id="CHEBI:27667"/>
        <dbReference type="ChEBI" id="CHEBI:28061"/>
        <dbReference type="EC" id="5.1.3.3"/>
    </reaction>
    <physiologicalReaction direction="right-to-left" evidence="1">
        <dbReference type="Rhea" id="RHEA:28677"/>
    </physiologicalReaction>
</comment>
<protein>
    <recommendedName>
        <fullName evidence="5">Galactose mutarotase</fullName>
    </recommendedName>
    <alternativeName>
        <fullName evidence="8">Aldose 1-epimerase</fullName>
    </alternativeName>
</protein>
<dbReference type="Proteomes" id="UP000031036">
    <property type="component" value="Unassembled WGS sequence"/>
</dbReference>
<organism evidence="12 13">
    <name type="scientific">Toxocara canis</name>
    <name type="common">Canine roundworm</name>
    <dbReference type="NCBI Taxonomy" id="6265"/>
    <lineage>
        <taxon>Eukaryota</taxon>
        <taxon>Metazoa</taxon>
        <taxon>Ecdysozoa</taxon>
        <taxon>Nematoda</taxon>
        <taxon>Chromadorea</taxon>
        <taxon>Rhabditida</taxon>
        <taxon>Spirurina</taxon>
        <taxon>Ascaridomorpha</taxon>
        <taxon>Ascaridoidea</taxon>
        <taxon>Toxocaridae</taxon>
        <taxon>Toxocara</taxon>
    </lineage>
</organism>
<dbReference type="InterPro" id="IPR015443">
    <property type="entry name" value="Aldose_1-epimerase"/>
</dbReference>
<dbReference type="GO" id="GO:0006006">
    <property type="term" value="P:glucose metabolic process"/>
    <property type="evidence" value="ECO:0007669"/>
    <property type="project" value="TreeGrafter"/>
</dbReference>
<dbReference type="STRING" id="6265.A0A0B2W0Z1"/>
<dbReference type="Pfam" id="PF01263">
    <property type="entry name" value="Aldose_epim"/>
    <property type="match status" value="2"/>
</dbReference>
<keyword evidence="13" id="KW-1185">Reference proteome</keyword>
<dbReference type="PANTHER" id="PTHR10091">
    <property type="entry name" value="ALDOSE-1-EPIMERASE"/>
    <property type="match status" value="1"/>
</dbReference>
<gene>
    <name evidence="12" type="primary">GALM</name>
    <name evidence="12" type="ORF">Tcan_17147</name>
</gene>
<name>A0A0B2W0Z1_TOXCA</name>
<evidence type="ECO:0000256" key="8">
    <source>
        <dbReference type="ARBA" id="ARBA00032729"/>
    </source>
</evidence>
<evidence type="ECO:0000256" key="10">
    <source>
        <dbReference type="PIRSR" id="PIRSR005096-2"/>
    </source>
</evidence>
<feature type="binding site" evidence="10">
    <location>
        <position position="245"/>
    </location>
    <ligand>
        <name>beta-D-galactose</name>
        <dbReference type="ChEBI" id="CHEBI:27667"/>
    </ligand>
</feature>
<evidence type="ECO:0000256" key="4">
    <source>
        <dbReference type="ARBA" id="ARBA00006206"/>
    </source>
</evidence>
<dbReference type="InterPro" id="IPR008183">
    <property type="entry name" value="Aldose_1/G6P_1-epimerase"/>
</dbReference>
<dbReference type="CDD" id="cd09019">
    <property type="entry name" value="galactose_mutarotase_like"/>
    <property type="match status" value="1"/>
</dbReference>
<dbReference type="PIRSF" id="PIRSF005096">
    <property type="entry name" value="GALM"/>
    <property type="match status" value="1"/>
</dbReference>
<dbReference type="GO" id="GO:0033499">
    <property type="term" value="P:galactose catabolic process via UDP-galactose, Leloir pathway"/>
    <property type="evidence" value="ECO:0007669"/>
    <property type="project" value="TreeGrafter"/>
</dbReference>
<dbReference type="UniPathway" id="UPA00242"/>
<dbReference type="InterPro" id="IPR011013">
    <property type="entry name" value="Gal_mutarotase_sf_dom"/>
</dbReference>
<evidence type="ECO:0000256" key="5">
    <source>
        <dbReference type="ARBA" id="ARBA00021023"/>
    </source>
</evidence>
<comment type="function">
    <text evidence="9">Mutarotase that catalyzes the interconversion of beta-D-galactose and alpha-D-galactose during galactose metabolism. Beta-D-galactose is metabolized in the liver into glucose 1-phosphate, the primary metabolic fuel, by the action of four enzymes that constitute the Leloir pathway: GALM, GALK1 (galactokinase), GALT (galactose-1-phosphate uridylyltransferase) and GALE (UDP-galactose-4'-epimerase). Involved in the maintenance of the equilibrium between the beta- and alpha-anomers of galactose, therefore ensuring a sufficient supply of the alpha-anomer for GALK1. Also active on D-glucose although shows a preference for galactose over glucose.</text>
</comment>
<comment type="similarity">
    <text evidence="4">Belongs to the aldose epimerase family.</text>
</comment>
<evidence type="ECO:0000256" key="7">
    <source>
        <dbReference type="ARBA" id="ARBA00023277"/>
    </source>
</evidence>
<sequence>MSVSDFGEYDAKQVKLITLKNLNGMRAELISYGATLKSLIVNDKRGIGRDVVLGFNDLNGYINDDSFFGSTVGRVCNRIGYASFELDGKKYFLPANNGKHHLHGGGCLSKRVWETHEIRKSATVQSVKFMTVSRDDEFGYPGDVRFEVSFRLNNRNQLNVLLEAFSLSDANTIVNLTVHPYFNLDPDESENVLEHELSINADKYLPVDETALVTGEISELKGDLKKLREGVRLKELSATAAINIDNDFTLNRTSPDEAALRVSLWERFRGMFAGEISELKGDLKKLREGVRLKELSATAAINIDNDFTLNREISELKGDLKKLREGVRLKELSATAAINIDNDFTLNRTSPDEAALRLWSKQSGIELAVSTSNPVIHLYLAQHFDGVRGKCTTPYNKYAGIAIEAQKYTNAINVPNFPSIILNGHSKYSEWISFTLSSTSNGK</sequence>
<accession>A0A0B2W0Z1</accession>
<proteinExistence type="inferred from homology"/>
<dbReference type="OrthoDB" id="274691at2759"/>
<dbReference type="Gene3D" id="2.70.98.10">
    <property type="match status" value="2"/>
</dbReference>
<evidence type="ECO:0000256" key="3">
    <source>
        <dbReference type="ARBA" id="ARBA00005028"/>
    </source>
</evidence>